<feature type="region of interest" description="Disordered" evidence="1">
    <location>
        <begin position="74"/>
        <end position="141"/>
    </location>
</feature>
<dbReference type="AlphaFoldDB" id="A0A433Q2M2"/>
<dbReference type="InterPro" id="IPR036388">
    <property type="entry name" value="WH-like_DNA-bd_sf"/>
</dbReference>
<feature type="compositionally biased region" description="Acidic residues" evidence="1">
    <location>
        <begin position="92"/>
        <end position="106"/>
    </location>
</feature>
<dbReference type="Gene3D" id="1.10.10.10">
    <property type="entry name" value="Winged helix-like DNA-binding domain superfamily/Winged helix DNA-binding domain"/>
    <property type="match status" value="1"/>
</dbReference>
<proteinExistence type="predicted"/>
<evidence type="ECO:0000313" key="2">
    <source>
        <dbReference type="EMBL" id="RUS23924.1"/>
    </source>
</evidence>
<evidence type="ECO:0000313" key="3">
    <source>
        <dbReference type="Proteomes" id="UP000274822"/>
    </source>
</evidence>
<name>A0A433Q2M2_9FUNG</name>
<dbReference type="EMBL" id="RBNJ01017996">
    <property type="protein sequence ID" value="RUS23924.1"/>
    <property type="molecule type" value="Genomic_DNA"/>
</dbReference>
<accession>A0A433Q2M2</accession>
<protein>
    <submittedName>
        <fullName evidence="2">Uncharacterized protein</fullName>
    </submittedName>
</protein>
<reference evidence="2 3" key="1">
    <citation type="journal article" date="2018" name="New Phytol.">
        <title>Phylogenomics of Endogonaceae and evolution of mycorrhizas within Mucoromycota.</title>
        <authorList>
            <person name="Chang Y."/>
            <person name="Desiro A."/>
            <person name="Na H."/>
            <person name="Sandor L."/>
            <person name="Lipzen A."/>
            <person name="Clum A."/>
            <person name="Barry K."/>
            <person name="Grigoriev I.V."/>
            <person name="Martin F.M."/>
            <person name="Stajich J.E."/>
            <person name="Smith M.E."/>
            <person name="Bonito G."/>
            <person name="Spatafora J.W."/>
        </authorList>
    </citation>
    <scope>NUCLEOTIDE SEQUENCE [LARGE SCALE GENOMIC DNA]</scope>
    <source>
        <strain evidence="2 3">AD002</strain>
    </source>
</reference>
<comment type="caution">
    <text evidence="2">The sequence shown here is derived from an EMBL/GenBank/DDBJ whole genome shotgun (WGS) entry which is preliminary data.</text>
</comment>
<dbReference type="Proteomes" id="UP000274822">
    <property type="component" value="Unassembled WGS sequence"/>
</dbReference>
<organism evidence="2 3">
    <name type="scientific">Jimgerdemannia flammicorona</name>
    <dbReference type="NCBI Taxonomy" id="994334"/>
    <lineage>
        <taxon>Eukaryota</taxon>
        <taxon>Fungi</taxon>
        <taxon>Fungi incertae sedis</taxon>
        <taxon>Mucoromycota</taxon>
        <taxon>Mucoromycotina</taxon>
        <taxon>Endogonomycetes</taxon>
        <taxon>Endogonales</taxon>
        <taxon>Endogonaceae</taxon>
        <taxon>Jimgerdemannia</taxon>
    </lineage>
</organism>
<sequence length="141" mass="15855">MTPDDIISTLQSNNMLLRDEEAGQHVILINRPVIEAHHERMEAKGYPKIKPDNLTWSPFVLTRSMMRTVGAAGTATAAAANGDGGREVKEEGMEEEEEEEEEEEVKIEERGQERTGKKESKKKIKREGGEILRKLRARKGA</sequence>
<evidence type="ECO:0000256" key="1">
    <source>
        <dbReference type="SAM" id="MobiDB-lite"/>
    </source>
</evidence>
<feature type="compositionally biased region" description="Basic and acidic residues" evidence="1">
    <location>
        <begin position="107"/>
        <end position="118"/>
    </location>
</feature>
<gene>
    <name evidence="2" type="ORF">BC938DRAFT_474389</name>
</gene>
<keyword evidence="3" id="KW-1185">Reference proteome</keyword>